<dbReference type="STRING" id="419015.HMPREF3214_00065"/>
<dbReference type="Proteomes" id="UP000016519">
    <property type="component" value="Unassembled WGS sequence"/>
</dbReference>
<dbReference type="PATRIC" id="fig|1321816.3.peg.241"/>
<evidence type="ECO:0000259" key="2">
    <source>
        <dbReference type="Pfam" id="PF02525"/>
    </source>
</evidence>
<dbReference type="PANTHER" id="PTHR47307:SF1">
    <property type="entry name" value="GLUTATHIONE-REGULATED POTASSIUM-EFFLUX SYSTEM ANCILLARY PROTEIN KEFG"/>
    <property type="match status" value="1"/>
</dbReference>
<dbReference type="HOGENOM" id="CLU_058643_0_2_11"/>
<gene>
    <name evidence="3" type="ORF">HMPREF9244_00283</name>
</gene>
<dbReference type="AlphaFoldDB" id="U1QWT8"/>
<proteinExistence type="predicted"/>
<dbReference type="EMBL" id="AWSI01000009">
    <property type="protein sequence ID" value="ERH31845.1"/>
    <property type="molecule type" value="Genomic_DNA"/>
</dbReference>
<evidence type="ECO:0000256" key="1">
    <source>
        <dbReference type="ARBA" id="ARBA00023002"/>
    </source>
</evidence>
<comment type="caution">
    <text evidence="3">The sequence shown here is derived from an EMBL/GenBank/DDBJ whole genome shotgun (WGS) entry which is preliminary data.</text>
</comment>
<accession>U1QWT8</accession>
<feature type="domain" description="Flavodoxin-like fold" evidence="2">
    <location>
        <begin position="61"/>
        <end position="226"/>
    </location>
</feature>
<dbReference type="InterPro" id="IPR029039">
    <property type="entry name" value="Flavoprotein-like_sf"/>
</dbReference>
<evidence type="ECO:0000313" key="3">
    <source>
        <dbReference type="EMBL" id="ERH31845.1"/>
    </source>
</evidence>
<evidence type="ECO:0000313" key="4">
    <source>
        <dbReference type="Proteomes" id="UP000016519"/>
    </source>
</evidence>
<reference evidence="3 4" key="1">
    <citation type="submission" date="2013-08" db="EMBL/GenBank/DDBJ databases">
        <authorList>
            <person name="Weinstock G."/>
            <person name="Sodergren E."/>
            <person name="Wylie T."/>
            <person name="Fulton L."/>
            <person name="Fulton R."/>
            <person name="Fronick C."/>
            <person name="O'Laughlin M."/>
            <person name="Godfrey J."/>
            <person name="Miner T."/>
            <person name="Herter B."/>
            <person name="Appelbaum E."/>
            <person name="Cordes M."/>
            <person name="Lek S."/>
            <person name="Wollam A."/>
            <person name="Pepin K.H."/>
            <person name="Palsikar V.B."/>
            <person name="Mitreva M."/>
            <person name="Wilson R.K."/>
        </authorList>
    </citation>
    <scope>NUCLEOTIDE SEQUENCE [LARGE SCALE GENOMIC DNA]</scope>
    <source>
        <strain evidence="3 4">F0580</strain>
    </source>
</reference>
<sequence>MLFRAAQVCMFCGNHLGNTCYIARAMIAEVCCGLEYRMGSGPGHRRRWLRTERRKMTAVVYVFHPDLAGSVVNRALAGAVAELDDVLVRNMYAQYPNYAIDVEAEHELIEGADAVVLQFPLYWYSTPSLMKKWLDDILTEGWAYGEGGTRLRGKKVMLALSAEVDEKYYCTGGGLEGAVGFEISQLLSPLEATMRFVGMEWLTPFRTFGTMHISKERVAERAREYADAVRELAG</sequence>
<protein>
    <submittedName>
        <fullName evidence="3">Flavodoxin-like protein</fullName>
    </submittedName>
</protein>
<dbReference type="SUPFAM" id="SSF52218">
    <property type="entry name" value="Flavoproteins"/>
    <property type="match status" value="1"/>
</dbReference>
<dbReference type="InterPro" id="IPR046980">
    <property type="entry name" value="KefG/KefF"/>
</dbReference>
<organism evidence="3 4">
    <name type="scientific">Alloscardovia omnicolens F0580</name>
    <dbReference type="NCBI Taxonomy" id="1321816"/>
    <lineage>
        <taxon>Bacteria</taxon>
        <taxon>Bacillati</taxon>
        <taxon>Actinomycetota</taxon>
        <taxon>Actinomycetes</taxon>
        <taxon>Bifidobacteriales</taxon>
        <taxon>Bifidobacteriaceae</taxon>
        <taxon>Alloscardovia</taxon>
    </lineage>
</organism>
<dbReference type="InterPro" id="IPR003680">
    <property type="entry name" value="Flavodoxin_fold"/>
</dbReference>
<dbReference type="GO" id="GO:0010181">
    <property type="term" value="F:FMN binding"/>
    <property type="evidence" value="ECO:0007669"/>
    <property type="project" value="TreeGrafter"/>
</dbReference>
<dbReference type="Pfam" id="PF02525">
    <property type="entry name" value="Flavodoxin_2"/>
    <property type="match status" value="1"/>
</dbReference>
<keyword evidence="1" id="KW-0560">Oxidoreductase</keyword>
<dbReference type="Gene3D" id="3.40.50.360">
    <property type="match status" value="1"/>
</dbReference>
<name>U1QWT8_9BIFI</name>
<dbReference type="GO" id="GO:0009055">
    <property type="term" value="F:electron transfer activity"/>
    <property type="evidence" value="ECO:0007669"/>
    <property type="project" value="TreeGrafter"/>
</dbReference>
<dbReference type="PANTHER" id="PTHR47307">
    <property type="entry name" value="GLUTATHIONE-REGULATED POTASSIUM-EFFLUX SYSTEM ANCILLARY PROTEIN KEFG"/>
    <property type="match status" value="1"/>
</dbReference>
<dbReference type="GO" id="GO:0003955">
    <property type="term" value="F:NAD(P)H dehydrogenase (quinone) activity"/>
    <property type="evidence" value="ECO:0007669"/>
    <property type="project" value="TreeGrafter"/>
</dbReference>
<keyword evidence="4" id="KW-1185">Reference proteome</keyword>